<reference evidence="4" key="2">
    <citation type="submission" date="2020-09" db="EMBL/GenBank/DDBJ databases">
        <authorList>
            <person name="Sun Q."/>
            <person name="Kim S."/>
        </authorList>
    </citation>
    <scope>NUCLEOTIDE SEQUENCE</scope>
    <source>
        <strain evidence="4">KCTC 23224</strain>
    </source>
</reference>
<dbReference type="PANTHER" id="PTHR37299:SF1">
    <property type="entry name" value="STAGE 0 SPORULATION PROTEIN A HOMOLOG"/>
    <property type="match status" value="1"/>
</dbReference>
<dbReference type="SUPFAM" id="SSF52172">
    <property type="entry name" value="CheY-like"/>
    <property type="match status" value="1"/>
</dbReference>
<dbReference type="GO" id="GO:0000156">
    <property type="term" value="F:phosphorelay response regulator activity"/>
    <property type="evidence" value="ECO:0007669"/>
    <property type="project" value="InterPro"/>
</dbReference>
<reference evidence="4" key="1">
    <citation type="journal article" date="2014" name="Int. J. Syst. Evol. Microbiol.">
        <title>Complete genome sequence of Corynebacterium casei LMG S-19264T (=DSM 44701T), isolated from a smear-ripened cheese.</title>
        <authorList>
            <consortium name="US DOE Joint Genome Institute (JGI-PGF)"/>
            <person name="Walter F."/>
            <person name="Albersmeier A."/>
            <person name="Kalinowski J."/>
            <person name="Ruckert C."/>
        </authorList>
    </citation>
    <scope>NUCLEOTIDE SEQUENCE</scope>
    <source>
        <strain evidence="4">KCTC 23224</strain>
    </source>
</reference>
<name>A0A8J3D1K0_9BACT</name>
<evidence type="ECO:0000259" key="2">
    <source>
        <dbReference type="PROSITE" id="PS50110"/>
    </source>
</evidence>
<dbReference type="Proteomes" id="UP000642809">
    <property type="component" value="Unassembled WGS sequence"/>
</dbReference>
<dbReference type="AlphaFoldDB" id="A0A8J3D1K0"/>
<dbReference type="Pfam" id="PF00072">
    <property type="entry name" value="Response_reg"/>
    <property type="match status" value="1"/>
</dbReference>
<dbReference type="Pfam" id="PF04397">
    <property type="entry name" value="LytTR"/>
    <property type="match status" value="1"/>
</dbReference>
<dbReference type="PROSITE" id="PS50110">
    <property type="entry name" value="RESPONSE_REGULATORY"/>
    <property type="match status" value="1"/>
</dbReference>
<dbReference type="PANTHER" id="PTHR37299">
    <property type="entry name" value="TRANSCRIPTIONAL REGULATOR-RELATED"/>
    <property type="match status" value="1"/>
</dbReference>
<proteinExistence type="predicted"/>
<dbReference type="Gene3D" id="2.40.50.1020">
    <property type="entry name" value="LytTr DNA-binding domain"/>
    <property type="match status" value="1"/>
</dbReference>
<keyword evidence="5" id="KW-1185">Reference proteome</keyword>
<dbReference type="InterPro" id="IPR001789">
    <property type="entry name" value="Sig_transdc_resp-reg_receiver"/>
</dbReference>
<sequence length="232" mass="26842">MSNGKIRYLIIDDDLVSATLLREYLKSFKDLYFKGILDNTGKALEIIENDSIDLLFLDIEMPGDNGLIFLSKLAIDVLVVFVTSKPKYALSAFDYNPVHFLTKPLDKGKLEEAIRRVYARFYSTKTNTVDLGYLVLKDKSNYIKIPFKELVFVEAAADYMIIHTIFQNYIFHITMKDLTSMLSSEIFVRVHRSFLINKTFVTKMEKDFIQLHDKKIPIGPKFRKEILGGFQV</sequence>
<keyword evidence="4" id="KW-0238">DNA-binding</keyword>
<keyword evidence="1" id="KW-0597">Phosphoprotein</keyword>
<evidence type="ECO:0000256" key="1">
    <source>
        <dbReference type="PROSITE-ProRule" id="PRU00169"/>
    </source>
</evidence>
<feature type="domain" description="HTH LytTR-type" evidence="3">
    <location>
        <begin position="134"/>
        <end position="232"/>
    </location>
</feature>
<dbReference type="SMART" id="SM00850">
    <property type="entry name" value="LytTR"/>
    <property type="match status" value="1"/>
</dbReference>
<dbReference type="Gene3D" id="3.40.50.2300">
    <property type="match status" value="1"/>
</dbReference>
<comment type="caution">
    <text evidence="4">The sequence shown here is derived from an EMBL/GenBank/DDBJ whole genome shotgun (WGS) entry which is preliminary data.</text>
</comment>
<dbReference type="InterPro" id="IPR046947">
    <property type="entry name" value="LytR-like"/>
</dbReference>
<feature type="domain" description="Response regulatory" evidence="2">
    <location>
        <begin position="7"/>
        <end position="118"/>
    </location>
</feature>
<dbReference type="RefSeq" id="WP_189585357.1">
    <property type="nucleotide sequence ID" value="NZ_BMYF01000024.1"/>
</dbReference>
<dbReference type="PROSITE" id="PS50930">
    <property type="entry name" value="HTH_LYTTR"/>
    <property type="match status" value="1"/>
</dbReference>
<accession>A0A8J3D1K0</accession>
<dbReference type="GO" id="GO:0003677">
    <property type="term" value="F:DNA binding"/>
    <property type="evidence" value="ECO:0007669"/>
    <property type="project" value="UniProtKB-KW"/>
</dbReference>
<dbReference type="SMART" id="SM00448">
    <property type="entry name" value="REC"/>
    <property type="match status" value="1"/>
</dbReference>
<gene>
    <name evidence="4" type="ORF">GCM10008106_33140</name>
</gene>
<evidence type="ECO:0000313" key="5">
    <source>
        <dbReference type="Proteomes" id="UP000642809"/>
    </source>
</evidence>
<dbReference type="InterPro" id="IPR007492">
    <property type="entry name" value="LytTR_DNA-bd_dom"/>
</dbReference>
<evidence type="ECO:0000259" key="3">
    <source>
        <dbReference type="PROSITE" id="PS50930"/>
    </source>
</evidence>
<feature type="modified residue" description="4-aspartylphosphate" evidence="1">
    <location>
        <position position="58"/>
    </location>
</feature>
<evidence type="ECO:0000313" key="4">
    <source>
        <dbReference type="EMBL" id="GHB49727.1"/>
    </source>
</evidence>
<organism evidence="4 5">
    <name type="scientific">Mongoliitalea lutea</name>
    <dbReference type="NCBI Taxonomy" id="849756"/>
    <lineage>
        <taxon>Bacteria</taxon>
        <taxon>Pseudomonadati</taxon>
        <taxon>Bacteroidota</taxon>
        <taxon>Cytophagia</taxon>
        <taxon>Cytophagales</taxon>
        <taxon>Cyclobacteriaceae</taxon>
        <taxon>Mongoliitalea</taxon>
    </lineage>
</organism>
<dbReference type="InterPro" id="IPR011006">
    <property type="entry name" value="CheY-like_superfamily"/>
</dbReference>
<protein>
    <submittedName>
        <fullName evidence="4">DNA-binding response regulator</fullName>
    </submittedName>
</protein>
<dbReference type="EMBL" id="BMYF01000024">
    <property type="protein sequence ID" value="GHB49727.1"/>
    <property type="molecule type" value="Genomic_DNA"/>
</dbReference>